<gene>
    <name evidence="6" type="ORF">KC19_2G095500</name>
</gene>
<organism evidence="6 7">
    <name type="scientific">Ceratodon purpureus</name>
    <name type="common">Fire moss</name>
    <name type="synonym">Dicranum purpureum</name>
    <dbReference type="NCBI Taxonomy" id="3225"/>
    <lineage>
        <taxon>Eukaryota</taxon>
        <taxon>Viridiplantae</taxon>
        <taxon>Streptophyta</taxon>
        <taxon>Embryophyta</taxon>
        <taxon>Bryophyta</taxon>
        <taxon>Bryophytina</taxon>
        <taxon>Bryopsida</taxon>
        <taxon>Dicranidae</taxon>
        <taxon>Pseudoditrichales</taxon>
        <taxon>Ditrichaceae</taxon>
        <taxon>Ceratodon</taxon>
    </lineage>
</organism>
<proteinExistence type="predicted"/>
<dbReference type="EMBL" id="CM026422">
    <property type="protein sequence ID" value="KAG0586497.1"/>
    <property type="molecule type" value="Genomic_DNA"/>
</dbReference>
<evidence type="ECO:0000256" key="2">
    <source>
        <dbReference type="ARBA" id="ARBA00022771"/>
    </source>
</evidence>
<evidence type="ECO:0000256" key="3">
    <source>
        <dbReference type="ARBA" id="ARBA00022833"/>
    </source>
</evidence>
<sequence>MESLLLTSEIRLPDKRLYHGKYSTKYCSSGAAICDACGLTAISTKWWHCDTCPEFDLCESCYERRHELDQLRRQSEHVEDHPMTTITVL</sequence>
<evidence type="ECO:0000313" key="7">
    <source>
        <dbReference type="Proteomes" id="UP000822688"/>
    </source>
</evidence>
<evidence type="ECO:0000313" key="6">
    <source>
        <dbReference type="EMBL" id="KAG0586497.1"/>
    </source>
</evidence>
<name>A0A8T0ITN3_CERPU</name>
<accession>A0A8T0ITN3</accession>
<keyword evidence="7" id="KW-1185">Reference proteome</keyword>
<dbReference type="SUPFAM" id="SSF57850">
    <property type="entry name" value="RING/U-box"/>
    <property type="match status" value="1"/>
</dbReference>
<dbReference type="SMART" id="SM00291">
    <property type="entry name" value="ZnF_ZZ"/>
    <property type="match status" value="1"/>
</dbReference>
<dbReference type="Pfam" id="PF00569">
    <property type="entry name" value="ZZ"/>
    <property type="match status" value="1"/>
</dbReference>
<dbReference type="InterPro" id="IPR000433">
    <property type="entry name" value="Znf_ZZ"/>
</dbReference>
<dbReference type="Gene3D" id="3.30.60.90">
    <property type="match status" value="1"/>
</dbReference>
<keyword evidence="2 4" id="KW-0863">Zinc-finger</keyword>
<keyword evidence="1" id="KW-0479">Metal-binding</keyword>
<dbReference type="AlphaFoldDB" id="A0A8T0ITN3"/>
<keyword evidence="3" id="KW-0862">Zinc</keyword>
<dbReference type="Proteomes" id="UP000822688">
    <property type="component" value="Chromosome 2"/>
</dbReference>
<comment type="caution">
    <text evidence="6">The sequence shown here is derived from an EMBL/GenBank/DDBJ whole genome shotgun (WGS) entry which is preliminary data.</text>
</comment>
<protein>
    <recommendedName>
        <fullName evidence="5">ZZ-type domain-containing protein</fullName>
    </recommendedName>
</protein>
<evidence type="ECO:0000256" key="1">
    <source>
        <dbReference type="ARBA" id="ARBA00022723"/>
    </source>
</evidence>
<dbReference type="InterPro" id="IPR043145">
    <property type="entry name" value="Znf_ZZ_sf"/>
</dbReference>
<dbReference type="PROSITE" id="PS50135">
    <property type="entry name" value="ZF_ZZ_2"/>
    <property type="match status" value="1"/>
</dbReference>
<evidence type="ECO:0000259" key="5">
    <source>
        <dbReference type="PROSITE" id="PS50135"/>
    </source>
</evidence>
<evidence type="ECO:0000256" key="4">
    <source>
        <dbReference type="PROSITE-ProRule" id="PRU00228"/>
    </source>
</evidence>
<dbReference type="GO" id="GO:0008270">
    <property type="term" value="F:zinc ion binding"/>
    <property type="evidence" value="ECO:0007669"/>
    <property type="project" value="UniProtKB-KW"/>
</dbReference>
<reference evidence="6" key="1">
    <citation type="submission" date="2020-06" db="EMBL/GenBank/DDBJ databases">
        <title>WGS assembly of Ceratodon purpureus strain R40.</title>
        <authorList>
            <person name="Carey S.B."/>
            <person name="Jenkins J."/>
            <person name="Shu S."/>
            <person name="Lovell J.T."/>
            <person name="Sreedasyam A."/>
            <person name="Maumus F."/>
            <person name="Tiley G.P."/>
            <person name="Fernandez-Pozo N."/>
            <person name="Barry K."/>
            <person name="Chen C."/>
            <person name="Wang M."/>
            <person name="Lipzen A."/>
            <person name="Daum C."/>
            <person name="Saski C.A."/>
            <person name="Payton A.C."/>
            <person name="Mcbreen J.C."/>
            <person name="Conrad R.E."/>
            <person name="Kollar L.M."/>
            <person name="Olsson S."/>
            <person name="Huttunen S."/>
            <person name="Landis J.B."/>
            <person name="Wickett N.J."/>
            <person name="Johnson M.G."/>
            <person name="Rensing S.A."/>
            <person name="Grimwood J."/>
            <person name="Schmutz J."/>
            <person name="Mcdaniel S.F."/>
        </authorList>
    </citation>
    <scope>NUCLEOTIDE SEQUENCE</scope>
    <source>
        <strain evidence="6">R40</strain>
    </source>
</reference>
<feature type="domain" description="ZZ-type" evidence="5">
    <location>
        <begin position="29"/>
        <end position="89"/>
    </location>
</feature>